<evidence type="ECO:0000313" key="2">
    <source>
        <dbReference type="EMBL" id="TFW69673.1"/>
    </source>
</evidence>
<comment type="caution">
    <text evidence="2">The sequence shown here is derived from an EMBL/GenBank/DDBJ whole genome shotgun (WGS) entry which is preliminary data.</text>
</comment>
<dbReference type="RefSeq" id="WP_135279032.1">
    <property type="nucleotide sequence ID" value="NZ_PQVH01000016.1"/>
</dbReference>
<dbReference type="EMBL" id="PQVH01000016">
    <property type="protein sequence ID" value="TFW69673.1"/>
    <property type="molecule type" value="Genomic_DNA"/>
</dbReference>
<name>A0A4Y9VPL6_9PROT</name>
<reference evidence="2 3" key="1">
    <citation type="submission" date="2018-02" db="EMBL/GenBank/DDBJ databases">
        <title>A novel lanthanide dependent methylotroph, Methylotenera sp. La3113.</title>
        <authorList>
            <person name="Lv H."/>
            <person name="Tani A."/>
        </authorList>
    </citation>
    <scope>NUCLEOTIDE SEQUENCE [LARGE SCALE GENOMIC DNA]</scope>
    <source>
        <strain evidence="2 3">La3113</strain>
    </source>
</reference>
<feature type="chain" id="PRO_5021281334" evidence="1">
    <location>
        <begin position="24"/>
        <end position="197"/>
    </location>
</feature>
<protein>
    <submittedName>
        <fullName evidence="2">Uncharacterized protein</fullName>
    </submittedName>
</protein>
<accession>A0A4Y9VPL6</accession>
<dbReference type="OrthoDB" id="8538715at2"/>
<evidence type="ECO:0000313" key="3">
    <source>
        <dbReference type="Proteomes" id="UP000297706"/>
    </source>
</evidence>
<gene>
    <name evidence="2" type="ORF">C3Y98_12640</name>
</gene>
<keyword evidence="1" id="KW-0732">Signal</keyword>
<dbReference type="AlphaFoldDB" id="A0A4Y9VPL6"/>
<evidence type="ECO:0000256" key="1">
    <source>
        <dbReference type="SAM" id="SignalP"/>
    </source>
</evidence>
<dbReference type="Proteomes" id="UP000297706">
    <property type="component" value="Unassembled WGS sequence"/>
</dbReference>
<organism evidence="2 3">
    <name type="scientific">Methylotenera oryzisoli</name>
    <dbReference type="NCBI Taxonomy" id="2080758"/>
    <lineage>
        <taxon>Bacteria</taxon>
        <taxon>Pseudomonadati</taxon>
        <taxon>Pseudomonadota</taxon>
        <taxon>Betaproteobacteria</taxon>
        <taxon>Nitrosomonadales</taxon>
        <taxon>Methylophilaceae</taxon>
        <taxon>Methylotenera</taxon>
    </lineage>
</organism>
<feature type="signal peptide" evidence="1">
    <location>
        <begin position="1"/>
        <end position="23"/>
    </location>
</feature>
<keyword evidence="3" id="KW-1185">Reference proteome</keyword>
<proteinExistence type="predicted"/>
<sequence length="197" mass="21682">MKKSVIKLIALLAAIGSSVNVYAAEPADNKVSSKLLMYIQPVDYTNPIKLWHPYQDYWFYQGPVVEKVVVPKLTAAYGDVTVCDANQSGKALLWVQPELFYNPQVQMFYAEVTASAYKGVGEHLATYVGRSQVHGVLGIQPESWIKKAYTLAVDDMVAKMQADKALQAYVNGPAQVGNTPCSMVTLFPTPKVRAMGF</sequence>